<organism evidence="2 3">
    <name type="scientific">Cercophora scortea</name>
    <dbReference type="NCBI Taxonomy" id="314031"/>
    <lineage>
        <taxon>Eukaryota</taxon>
        <taxon>Fungi</taxon>
        <taxon>Dikarya</taxon>
        <taxon>Ascomycota</taxon>
        <taxon>Pezizomycotina</taxon>
        <taxon>Sordariomycetes</taxon>
        <taxon>Sordariomycetidae</taxon>
        <taxon>Sordariales</taxon>
        <taxon>Lasiosphaeriaceae</taxon>
        <taxon>Cercophora</taxon>
    </lineage>
</organism>
<evidence type="ECO:0000313" key="2">
    <source>
        <dbReference type="EMBL" id="KAK3334070.1"/>
    </source>
</evidence>
<dbReference type="SUPFAM" id="SSF53474">
    <property type="entry name" value="alpha/beta-Hydrolases"/>
    <property type="match status" value="1"/>
</dbReference>
<dbReference type="GO" id="GO:0016787">
    <property type="term" value="F:hydrolase activity"/>
    <property type="evidence" value="ECO:0007669"/>
    <property type="project" value="UniProtKB-KW"/>
</dbReference>
<gene>
    <name evidence="2" type="ORF">B0T19DRAFT_491317</name>
</gene>
<reference evidence="2" key="1">
    <citation type="journal article" date="2023" name="Mol. Phylogenet. Evol.">
        <title>Genome-scale phylogeny and comparative genomics of the fungal order Sordariales.</title>
        <authorList>
            <person name="Hensen N."/>
            <person name="Bonometti L."/>
            <person name="Westerberg I."/>
            <person name="Brannstrom I.O."/>
            <person name="Guillou S."/>
            <person name="Cros-Aarteil S."/>
            <person name="Calhoun S."/>
            <person name="Haridas S."/>
            <person name="Kuo A."/>
            <person name="Mondo S."/>
            <person name="Pangilinan J."/>
            <person name="Riley R."/>
            <person name="LaButti K."/>
            <person name="Andreopoulos B."/>
            <person name="Lipzen A."/>
            <person name="Chen C."/>
            <person name="Yan M."/>
            <person name="Daum C."/>
            <person name="Ng V."/>
            <person name="Clum A."/>
            <person name="Steindorff A."/>
            <person name="Ohm R.A."/>
            <person name="Martin F."/>
            <person name="Silar P."/>
            <person name="Natvig D.O."/>
            <person name="Lalanne C."/>
            <person name="Gautier V."/>
            <person name="Ament-Velasquez S.L."/>
            <person name="Kruys A."/>
            <person name="Hutchinson M.I."/>
            <person name="Powell A.J."/>
            <person name="Barry K."/>
            <person name="Miller A.N."/>
            <person name="Grigoriev I.V."/>
            <person name="Debuchy R."/>
            <person name="Gladieux P."/>
            <person name="Hiltunen Thoren M."/>
            <person name="Johannesson H."/>
        </authorList>
    </citation>
    <scope>NUCLEOTIDE SEQUENCE</scope>
    <source>
        <strain evidence="2">SMH4131-1</strain>
    </source>
</reference>
<dbReference type="InterPro" id="IPR029058">
    <property type="entry name" value="AB_hydrolase_fold"/>
</dbReference>
<accession>A0AAE0MJ41</accession>
<dbReference type="InterPro" id="IPR000073">
    <property type="entry name" value="AB_hydrolase_1"/>
</dbReference>
<feature type="domain" description="AB hydrolase-1" evidence="1">
    <location>
        <begin position="52"/>
        <end position="307"/>
    </location>
</feature>
<proteinExistence type="predicted"/>
<name>A0AAE0MJ41_9PEZI</name>
<protein>
    <submittedName>
        <fullName evidence="2">Alpha/Beta hydrolase protein</fullName>
    </submittedName>
</protein>
<keyword evidence="3" id="KW-1185">Reference proteome</keyword>
<keyword evidence="2" id="KW-0378">Hydrolase</keyword>
<reference evidence="2" key="2">
    <citation type="submission" date="2023-06" db="EMBL/GenBank/DDBJ databases">
        <authorList>
            <consortium name="Lawrence Berkeley National Laboratory"/>
            <person name="Haridas S."/>
            <person name="Hensen N."/>
            <person name="Bonometti L."/>
            <person name="Westerberg I."/>
            <person name="Brannstrom I.O."/>
            <person name="Guillou S."/>
            <person name="Cros-Aarteil S."/>
            <person name="Calhoun S."/>
            <person name="Kuo A."/>
            <person name="Mondo S."/>
            <person name="Pangilinan J."/>
            <person name="Riley R."/>
            <person name="Labutti K."/>
            <person name="Andreopoulos B."/>
            <person name="Lipzen A."/>
            <person name="Chen C."/>
            <person name="Yanf M."/>
            <person name="Daum C."/>
            <person name="Ng V."/>
            <person name="Clum A."/>
            <person name="Steindorff A."/>
            <person name="Ohm R."/>
            <person name="Martin F."/>
            <person name="Silar P."/>
            <person name="Natvig D."/>
            <person name="Lalanne C."/>
            <person name="Gautier V."/>
            <person name="Ament-Velasquez S.L."/>
            <person name="Kruys A."/>
            <person name="Hutchinson M.I."/>
            <person name="Powell A.J."/>
            <person name="Barry K."/>
            <person name="Miller A.N."/>
            <person name="Grigoriev I.V."/>
            <person name="Debuchy R."/>
            <person name="Gladieux P."/>
            <person name="Thoren M.H."/>
            <person name="Johannesson H."/>
        </authorList>
    </citation>
    <scope>NUCLEOTIDE SEQUENCE</scope>
    <source>
        <strain evidence="2">SMH4131-1</strain>
    </source>
</reference>
<evidence type="ECO:0000259" key="1">
    <source>
        <dbReference type="Pfam" id="PF12697"/>
    </source>
</evidence>
<dbReference type="Gene3D" id="3.40.50.1820">
    <property type="entry name" value="alpha/beta hydrolase"/>
    <property type="match status" value="1"/>
</dbReference>
<dbReference type="AlphaFoldDB" id="A0AAE0MJ41"/>
<sequence length="318" mass="34517">MAMDSRSISLATKPGATLRISTFFPQSAEDQASSPSSSSSSSSSPSNITTLVVFLNGLVLPRSAWFETVDLFIKRRQDTGQVIPALLCYDRYGQGDSDPDPSDALGTPYGHDATAVVADLHQLLVQISQDDLKLSLADRNIRIIFVCNSIGCALARLYAAEHPGLVEAYLFLDSMMANSDFVSVFPDPDDAGFDAGQLPQDVSVGDLRHTREMYTKFFHPSVPNGERFDRRRLAEQLPYADQPALPLGSLSVPKPVTNAYMNPAWAAYNDGLTRLVTPGDGDSGGEVKIAKGCGHFIQRDDPAFVAAEIDSLLQNRTR</sequence>
<dbReference type="Proteomes" id="UP001286456">
    <property type="component" value="Unassembled WGS sequence"/>
</dbReference>
<dbReference type="EMBL" id="JAUEPO010000002">
    <property type="protein sequence ID" value="KAK3334070.1"/>
    <property type="molecule type" value="Genomic_DNA"/>
</dbReference>
<evidence type="ECO:0000313" key="3">
    <source>
        <dbReference type="Proteomes" id="UP001286456"/>
    </source>
</evidence>
<dbReference type="Pfam" id="PF12697">
    <property type="entry name" value="Abhydrolase_6"/>
    <property type="match status" value="1"/>
</dbReference>
<comment type="caution">
    <text evidence="2">The sequence shown here is derived from an EMBL/GenBank/DDBJ whole genome shotgun (WGS) entry which is preliminary data.</text>
</comment>